<accession>A0A8S1AYM9</accession>
<dbReference type="InterPro" id="IPR000301">
    <property type="entry name" value="Tetraspanin_animals"/>
</dbReference>
<proteinExistence type="inferred from homology"/>
<feature type="disulfide bond" evidence="6">
    <location>
        <begin position="134"/>
        <end position="152"/>
    </location>
</feature>
<dbReference type="Pfam" id="PF00335">
    <property type="entry name" value="Tetraspanin"/>
    <property type="match status" value="1"/>
</dbReference>
<evidence type="ECO:0000256" key="4">
    <source>
        <dbReference type="ARBA" id="ARBA00022989"/>
    </source>
</evidence>
<comment type="subcellular location">
    <subcellularLocation>
        <location evidence="1 7">Membrane</location>
        <topology evidence="1 7">Multi-pass membrane protein</topology>
    </subcellularLocation>
</comment>
<feature type="transmembrane region" description="Helical" evidence="7">
    <location>
        <begin position="189"/>
        <end position="213"/>
    </location>
</feature>
<sequence>MLYFVNGLFLLTGIVLLLIGITVLVRYSQYEELITNRFFNLAGFVIATAVIILIGSVLGFYGAISQHFYVVSGYVIVLLVILVFEIAITIVGYALSDDSVSEIRTTMAESLQLYGTKIEVAQIWDNLQREFECCGVTGRFDWNPITQIPVSCCHIDYGTVSPFQCGMDNAYIAGCAISLGEFLASQAHIIAVAALTMTCIQVILTALGAYLAWRTKYEEVELES</sequence>
<feature type="transmembrane region" description="Helical" evidence="7">
    <location>
        <begin position="39"/>
        <end position="62"/>
    </location>
</feature>
<evidence type="ECO:0000256" key="2">
    <source>
        <dbReference type="ARBA" id="ARBA00006840"/>
    </source>
</evidence>
<dbReference type="CDD" id="cd03127">
    <property type="entry name" value="tetraspanin_LEL"/>
    <property type="match status" value="1"/>
</dbReference>
<evidence type="ECO:0000256" key="1">
    <source>
        <dbReference type="ARBA" id="ARBA00004141"/>
    </source>
</evidence>
<evidence type="ECO:0000313" key="9">
    <source>
        <dbReference type="Proteomes" id="UP000494256"/>
    </source>
</evidence>
<dbReference type="GO" id="GO:0016020">
    <property type="term" value="C:membrane"/>
    <property type="evidence" value="ECO:0007669"/>
    <property type="project" value="UniProtKB-SubCell"/>
</dbReference>
<reference evidence="8 9" key="1">
    <citation type="submission" date="2020-04" db="EMBL/GenBank/DDBJ databases">
        <authorList>
            <person name="Wallbank WR R."/>
            <person name="Pardo Diaz C."/>
            <person name="Kozak K."/>
            <person name="Martin S."/>
            <person name="Jiggins C."/>
            <person name="Moest M."/>
            <person name="Warren A I."/>
            <person name="Byers J.R.P. K."/>
            <person name="Montejo-Kovacevich G."/>
            <person name="Yen C E."/>
        </authorList>
    </citation>
    <scope>NUCLEOTIDE SEQUENCE [LARGE SCALE GENOMIC DNA]</scope>
</reference>
<dbReference type="EMBL" id="CADEBD010000364">
    <property type="protein sequence ID" value="CAB3251930.1"/>
    <property type="molecule type" value="Genomic_DNA"/>
</dbReference>
<dbReference type="SUPFAM" id="SSF48652">
    <property type="entry name" value="Tetraspanin"/>
    <property type="match status" value="1"/>
</dbReference>
<name>A0A8S1AYM9_ARCPL</name>
<dbReference type="Proteomes" id="UP000494256">
    <property type="component" value="Unassembled WGS sequence"/>
</dbReference>
<keyword evidence="4 7" id="KW-1133">Transmembrane helix</keyword>
<evidence type="ECO:0000256" key="3">
    <source>
        <dbReference type="ARBA" id="ARBA00022692"/>
    </source>
</evidence>
<evidence type="ECO:0000256" key="7">
    <source>
        <dbReference type="RuleBase" id="RU361218"/>
    </source>
</evidence>
<protein>
    <recommendedName>
        <fullName evidence="7">Tetraspanin</fullName>
    </recommendedName>
</protein>
<dbReference type="OrthoDB" id="6331689at2759"/>
<feature type="transmembrane region" description="Helical" evidence="7">
    <location>
        <begin position="6"/>
        <end position="27"/>
    </location>
</feature>
<evidence type="ECO:0000313" key="8">
    <source>
        <dbReference type="EMBL" id="CAB3251930.1"/>
    </source>
</evidence>
<dbReference type="PIRSF" id="PIRSF002419">
    <property type="entry name" value="Tetraspanin"/>
    <property type="match status" value="1"/>
</dbReference>
<dbReference type="Gene3D" id="1.10.1450.10">
    <property type="entry name" value="Tetraspanin"/>
    <property type="match status" value="1"/>
</dbReference>
<feature type="transmembrane region" description="Helical" evidence="7">
    <location>
        <begin position="68"/>
        <end position="95"/>
    </location>
</feature>
<dbReference type="AlphaFoldDB" id="A0A8S1AYM9"/>
<evidence type="ECO:0000256" key="5">
    <source>
        <dbReference type="ARBA" id="ARBA00023136"/>
    </source>
</evidence>
<dbReference type="PANTHER" id="PTHR19282">
    <property type="entry name" value="TETRASPANIN"/>
    <property type="match status" value="1"/>
</dbReference>
<keyword evidence="5 7" id="KW-0472">Membrane</keyword>
<comment type="caution">
    <text evidence="8">The sequence shown here is derived from an EMBL/GenBank/DDBJ whole genome shotgun (WGS) entry which is preliminary data.</text>
</comment>
<dbReference type="PRINTS" id="PR00259">
    <property type="entry name" value="TMFOUR"/>
</dbReference>
<gene>
    <name evidence="8" type="ORF">APLA_LOCUS13815</name>
</gene>
<comment type="similarity">
    <text evidence="2 7">Belongs to the tetraspanin (TM4SF) family.</text>
</comment>
<evidence type="ECO:0000256" key="6">
    <source>
        <dbReference type="PIRSR" id="PIRSR002419-1"/>
    </source>
</evidence>
<dbReference type="InterPro" id="IPR018499">
    <property type="entry name" value="Tetraspanin/Peripherin"/>
</dbReference>
<dbReference type="InterPro" id="IPR008952">
    <property type="entry name" value="Tetraspanin_EC2_sf"/>
</dbReference>
<keyword evidence="3 7" id="KW-0812">Transmembrane</keyword>
<keyword evidence="6" id="KW-1015">Disulfide bond</keyword>
<organism evidence="8 9">
    <name type="scientific">Arctia plantaginis</name>
    <name type="common">Wood tiger moth</name>
    <name type="synonym">Phalaena plantaginis</name>
    <dbReference type="NCBI Taxonomy" id="874455"/>
    <lineage>
        <taxon>Eukaryota</taxon>
        <taxon>Metazoa</taxon>
        <taxon>Ecdysozoa</taxon>
        <taxon>Arthropoda</taxon>
        <taxon>Hexapoda</taxon>
        <taxon>Insecta</taxon>
        <taxon>Pterygota</taxon>
        <taxon>Neoptera</taxon>
        <taxon>Endopterygota</taxon>
        <taxon>Lepidoptera</taxon>
        <taxon>Glossata</taxon>
        <taxon>Ditrysia</taxon>
        <taxon>Noctuoidea</taxon>
        <taxon>Erebidae</taxon>
        <taxon>Arctiinae</taxon>
        <taxon>Arctia</taxon>
    </lineage>
</organism>